<dbReference type="AlphaFoldDB" id="R6RLE6"/>
<dbReference type="EMBL" id="CBFJ010000105">
    <property type="protein sequence ID" value="CDC46129.1"/>
    <property type="molecule type" value="Genomic_DNA"/>
</dbReference>
<evidence type="ECO:0000313" key="2">
    <source>
        <dbReference type="Proteomes" id="UP000018142"/>
    </source>
</evidence>
<name>R6RLE6_9FIRM</name>
<evidence type="ECO:0000313" key="1">
    <source>
        <dbReference type="EMBL" id="CDC46129.1"/>
    </source>
</evidence>
<protein>
    <submittedName>
        <fullName evidence="1">Prophage Pi3 protein</fullName>
    </submittedName>
</protein>
<reference evidence="1" key="1">
    <citation type="submission" date="2012-11" db="EMBL/GenBank/DDBJ databases">
        <title>Dependencies among metagenomic species, viruses, plasmids and units of genetic variation.</title>
        <authorList>
            <person name="Nielsen H.B."/>
            <person name="Almeida M."/>
            <person name="Juncker A.S."/>
            <person name="Rasmussen S."/>
            <person name="Li J."/>
            <person name="Sunagawa S."/>
            <person name="Plichta D."/>
            <person name="Gautier L."/>
            <person name="Le Chatelier E."/>
            <person name="Peletier E."/>
            <person name="Bonde I."/>
            <person name="Nielsen T."/>
            <person name="Manichanh C."/>
            <person name="Arumugam M."/>
            <person name="Batto J."/>
            <person name="Santos M.B.Q.D."/>
            <person name="Blom N."/>
            <person name="Borruel N."/>
            <person name="Burgdorf K.S."/>
            <person name="Boumezbeur F."/>
            <person name="Casellas F."/>
            <person name="Dore J."/>
            <person name="Guarner F."/>
            <person name="Hansen T."/>
            <person name="Hildebrand F."/>
            <person name="Kaas R.S."/>
            <person name="Kennedy S."/>
            <person name="Kristiansen K."/>
            <person name="Kultima J.R."/>
            <person name="Leonard P."/>
            <person name="Levenez F."/>
            <person name="Lund O."/>
            <person name="Moumen B."/>
            <person name="Le Paslier D."/>
            <person name="Pons N."/>
            <person name="Pedersen O."/>
            <person name="Prifti E."/>
            <person name="Qin J."/>
            <person name="Raes J."/>
            <person name="Tap J."/>
            <person name="Tims S."/>
            <person name="Ussery D.W."/>
            <person name="Yamada T."/>
            <person name="MetaHit consortium"/>
            <person name="Renault P."/>
            <person name="Sicheritz-Ponten T."/>
            <person name="Bork P."/>
            <person name="Wang J."/>
            <person name="Brunak S."/>
            <person name="Ehrlich S.D."/>
        </authorList>
    </citation>
    <scope>NUCLEOTIDE SEQUENCE [LARGE SCALE GENOMIC DNA]</scope>
</reference>
<dbReference type="Proteomes" id="UP000018142">
    <property type="component" value="Unassembled WGS sequence"/>
</dbReference>
<sequence>MNLYETVIKCLNENKHTFEDVIWIGNLQFSIPIENFVTLSKQLSDNGRFDYDRLSKDIIIVGKDFWLEINPFIEYYPYLDPFEPLSDINLWVYKTQPAQPTIEKCVNALSLDQASEYQKEKIRKIYGSNDCYPLRIILQHFTE</sequence>
<comment type="caution">
    <text evidence="1">The sequence shown here is derived from an EMBL/GenBank/DDBJ whole genome shotgun (WGS) entry which is preliminary data.</text>
</comment>
<accession>R6RLE6</accession>
<proteinExistence type="predicted"/>
<organism evidence="1 2">
    <name type="scientific">[Eubacterium] siraeum CAG:80</name>
    <dbReference type="NCBI Taxonomy" id="1263080"/>
    <lineage>
        <taxon>Bacteria</taxon>
        <taxon>Bacillati</taxon>
        <taxon>Bacillota</taxon>
        <taxon>Clostridia</taxon>
        <taxon>Eubacteriales</taxon>
        <taxon>Oscillospiraceae</taxon>
        <taxon>Oscillospiraceae incertae sedis</taxon>
    </lineage>
</organism>
<gene>
    <name evidence="1" type="ORF">BN788_01882</name>
</gene>